<sequence>MYQYPYPYPYLYGYPNYVYQYPVTYPAHYPHTFYQQHPIYREDHENEYTRAPQFSEKIGQYYTTPKPVTLPTGYTIPANTRIFIHNVTVTATGEELVTIVAPVPKGDSIENETIKDVPANQL</sequence>
<proteinExistence type="predicted"/>
<organism evidence="1 2">
    <name type="scientific">Evansella caseinilytica</name>
    <dbReference type="NCBI Taxonomy" id="1503961"/>
    <lineage>
        <taxon>Bacteria</taxon>
        <taxon>Bacillati</taxon>
        <taxon>Bacillota</taxon>
        <taxon>Bacilli</taxon>
        <taxon>Bacillales</taxon>
        <taxon>Bacillaceae</taxon>
        <taxon>Evansella</taxon>
    </lineage>
</organism>
<gene>
    <name evidence="1" type="ORF">SAMN05421736_11569</name>
</gene>
<dbReference type="AlphaFoldDB" id="A0A1H3TLC9"/>
<name>A0A1H3TLC9_9BACI</name>
<protein>
    <submittedName>
        <fullName evidence="1">Uncharacterized protein</fullName>
    </submittedName>
</protein>
<evidence type="ECO:0000313" key="2">
    <source>
        <dbReference type="Proteomes" id="UP000198935"/>
    </source>
</evidence>
<reference evidence="2" key="1">
    <citation type="submission" date="2016-10" db="EMBL/GenBank/DDBJ databases">
        <authorList>
            <person name="Varghese N."/>
            <person name="Submissions S."/>
        </authorList>
    </citation>
    <scope>NUCLEOTIDE SEQUENCE [LARGE SCALE GENOMIC DNA]</scope>
    <source>
        <strain evidence="2">SP</strain>
    </source>
</reference>
<keyword evidence="2" id="KW-1185">Reference proteome</keyword>
<evidence type="ECO:0000313" key="1">
    <source>
        <dbReference type="EMBL" id="SDZ51064.1"/>
    </source>
</evidence>
<dbReference type="EMBL" id="FNPI01000015">
    <property type="protein sequence ID" value="SDZ51064.1"/>
    <property type="molecule type" value="Genomic_DNA"/>
</dbReference>
<accession>A0A1H3TLC9</accession>
<dbReference type="Proteomes" id="UP000198935">
    <property type="component" value="Unassembled WGS sequence"/>
</dbReference>